<evidence type="ECO:0000313" key="4">
    <source>
        <dbReference type="Proteomes" id="UP000694660"/>
    </source>
</evidence>
<dbReference type="NCBIfam" id="TIGR02595">
    <property type="entry name" value="PEP_CTERM"/>
    <property type="match status" value="1"/>
</dbReference>
<feature type="chain" id="PRO_5038039802" evidence="1">
    <location>
        <begin position="27"/>
        <end position="268"/>
    </location>
</feature>
<keyword evidence="1" id="KW-0732">Signal</keyword>
<proteinExistence type="predicted"/>
<name>A0A944DJP7_DENI1</name>
<dbReference type="RefSeq" id="WP_214364109.1">
    <property type="nucleotide sequence ID" value="NZ_JAEKFT010000061.1"/>
</dbReference>
<keyword evidence="4" id="KW-1185">Reference proteome</keyword>
<comment type="caution">
    <text evidence="3">The sequence shown here is derived from an EMBL/GenBank/DDBJ whole genome shotgun (WGS) entry which is preliminary data.</text>
</comment>
<gene>
    <name evidence="3" type="ORF">I8J34_23670</name>
</gene>
<dbReference type="NCBIfam" id="NF035944">
    <property type="entry name" value="PEPxxWA-CTERM"/>
    <property type="match status" value="1"/>
</dbReference>
<accession>A0A944DJP7</accession>
<feature type="signal peptide" evidence="1">
    <location>
        <begin position="1"/>
        <end position="26"/>
    </location>
</feature>
<feature type="domain" description="Ice-binding protein C-terminal" evidence="2">
    <location>
        <begin position="242"/>
        <end position="266"/>
    </location>
</feature>
<dbReference type="Proteomes" id="UP000694660">
    <property type="component" value="Unassembled WGS sequence"/>
</dbReference>
<reference evidence="4" key="1">
    <citation type="journal article" date="2022" name="ISME J.">
        <title>Genetic and phylogenetic analysis of dissimilatory iodate-reducing bacteria identifies potential niches across the world's oceans.</title>
        <authorList>
            <person name="Reyes-Umana V."/>
            <person name="Henning Z."/>
            <person name="Lee K."/>
            <person name="Barnum T.P."/>
            <person name="Coates J.D."/>
        </authorList>
    </citation>
    <scope>NUCLEOTIDE SEQUENCE [LARGE SCALE GENOMIC DNA]</scope>
    <source>
        <strain evidence="4">IR12</strain>
    </source>
</reference>
<dbReference type="InterPro" id="IPR013424">
    <property type="entry name" value="Ice-binding_C"/>
</dbReference>
<evidence type="ECO:0000313" key="3">
    <source>
        <dbReference type="EMBL" id="MBT0964188.1"/>
    </source>
</evidence>
<dbReference type="EMBL" id="JAEKFT010000061">
    <property type="protein sequence ID" value="MBT0964188.1"/>
    <property type="molecule type" value="Genomic_DNA"/>
</dbReference>
<evidence type="ECO:0000256" key="1">
    <source>
        <dbReference type="SAM" id="SignalP"/>
    </source>
</evidence>
<sequence>MHASHPLVRPLIMGALLAGLSAPAFAITPSFQFVVDRLDNYGSNTLGFAEGVVHYIGAGVTPNSGFGTQVSIEQNGTALPMTWWSSHVSPNEYYSYVPANVGTSDPWAIVAEHDGDIGMTWTQGSAGAQVLDFAQNVQFDATSKLLTWELPTSDAIEGVRVYVWDRTLGLLNDPSQPDIASISSYLPPMTSYQLSPTLFANGKSAADYTIEVRLMDFRDPQLGMSGGNTLSTSRYFLDLAAPVPEPETWAMMLAGLGLMAQIARRKSR</sequence>
<protein>
    <submittedName>
        <fullName evidence="3">PEP-CTERM sorting domain-containing protein</fullName>
    </submittedName>
</protein>
<dbReference type="Pfam" id="PF07589">
    <property type="entry name" value="PEP-CTERM"/>
    <property type="match status" value="1"/>
</dbReference>
<dbReference type="AlphaFoldDB" id="A0A944DJP7"/>
<organism evidence="3 4">
    <name type="scientific">Denitromonas iodatirespirans</name>
    <dbReference type="NCBI Taxonomy" id="2795389"/>
    <lineage>
        <taxon>Bacteria</taxon>
        <taxon>Pseudomonadati</taxon>
        <taxon>Pseudomonadota</taxon>
        <taxon>Betaproteobacteria</taxon>
        <taxon>Rhodocyclales</taxon>
        <taxon>Zoogloeaceae</taxon>
        <taxon>Denitromonas</taxon>
    </lineage>
</organism>
<evidence type="ECO:0000259" key="2">
    <source>
        <dbReference type="Pfam" id="PF07589"/>
    </source>
</evidence>